<comment type="caution">
    <text evidence="1">The sequence shown here is derived from an EMBL/GenBank/DDBJ whole genome shotgun (WGS) entry which is preliminary data.</text>
</comment>
<dbReference type="EMBL" id="CAJHCP010000003">
    <property type="protein sequence ID" value="CAD6524449.1"/>
    <property type="molecule type" value="Genomic_DNA"/>
</dbReference>
<gene>
    <name evidence="1" type="ORF">LMG28140_01618</name>
</gene>
<sequence length="317" mass="36241">MDKRRATLQQLLTKEMLGIEIGALHTPTVPKRDGWNVISVDHDTTEGLTRAYKGDPNVVAESLQPVDVVWNHGLISDALKHSGYGERHFDYIVASHVIEHFPNLLGTLRDFELMMRDEGVLVLAVPDMRYCFDFFMPMSSTAEVLTAHHRKRSRHTRESFFRMAAYDVLNRDTNLSGWADGNVKNFRFLSNLHHAYDRFVQHDESNDAKYIDNHTWYFTPSSFSLIMLELRALDLIAFEIVLKEPGPHGEFLVSLRKRAEPLLLSEDELNNHRMALLRSSVVELAQRAVMLGLMEKPAQFPEAARSCVSSDPPLAFH</sequence>
<dbReference type="Gene3D" id="3.40.50.150">
    <property type="entry name" value="Vaccinia Virus protein VP39"/>
    <property type="match status" value="1"/>
</dbReference>
<evidence type="ECO:0000313" key="1">
    <source>
        <dbReference type="EMBL" id="CAD6524449.1"/>
    </source>
</evidence>
<dbReference type="Proteomes" id="UP000598032">
    <property type="component" value="Unassembled WGS sequence"/>
</dbReference>
<organism evidence="1 2">
    <name type="scientific">Paraburkholderia metrosideri</name>
    <dbReference type="NCBI Taxonomy" id="580937"/>
    <lineage>
        <taxon>Bacteria</taxon>
        <taxon>Pseudomonadati</taxon>
        <taxon>Pseudomonadota</taxon>
        <taxon>Betaproteobacteria</taxon>
        <taxon>Burkholderiales</taxon>
        <taxon>Burkholderiaceae</taxon>
        <taxon>Paraburkholderia</taxon>
    </lineage>
</organism>
<evidence type="ECO:0000313" key="2">
    <source>
        <dbReference type="Proteomes" id="UP000598032"/>
    </source>
</evidence>
<accession>A0ABN7HKG8</accession>
<dbReference type="InterPro" id="IPR029063">
    <property type="entry name" value="SAM-dependent_MTases_sf"/>
</dbReference>
<proteinExistence type="predicted"/>
<dbReference type="Pfam" id="PF13489">
    <property type="entry name" value="Methyltransf_23"/>
    <property type="match status" value="1"/>
</dbReference>
<name>A0ABN7HKG8_9BURK</name>
<reference evidence="1 2" key="1">
    <citation type="submission" date="2020-10" db="EMBL/GenBank/DDBJ databases">
        <authorList>
            <person name="Peeters C."/>
        </authorList>
    </citation>
    <scope>NUCLEOTIDE SEQUENCE [LARGE SCALE GENOMIC DNA]</scope>
    <source>
        <strain evidence="1 2">LMG 28140</strain>
    </source>
</reference>
<evidence type="ECO:0008006" key="3">
    <source>
        <dbReference type="Google" id="ProtNLM"/>
    </source>
</evidence>
<keyword evidence="2" id="KW-1185">Reference proteome</keyword>
<dbReference type="SUPFAM" id="SSF53335">
    <property type="entry name" value="S-adenosyl-L-methionine-dependent methyltransferases"/>
    <property type="match status" value="1"/>
</dbReference>
<protein>
    <recommendedName>
        <fullName evidence="3">Methyltransferase domain-containing protein</fullName>
    </recommendedName>
</protein>